<evidence type="ECO:0000313" key="3">
    <source>
        <dbReference type="EMBL" id="GGH00988.1"/>
    </source>
</evidence>
<dbReference type="Proteomes" id="UP000648722">
    <property type="component" value="Unassembled WGS sequence"/>
</dbReference>
<feature type="region of interest" description="Disordered" evidence="1">
    <location>
        <begin position="30"/>
        <end position="70"/>
    </location>
</feature>
<feature type="chain" id="PRO_5045629360" description="DUF2155 domain-containing protein" evidence="2">
    <location>
        <begin position="27"/>
        <end position="172"/>
    </location>
</feature>
<feature type="signal peptide" evidence="2">
    <location>
        <begin position="1"/>
        <end position="26"/>
    </location>
</feature>
<gene>
    <name evidence="3" type="ORF">GCM10007420_16230</name>
</gene>
<dbReference type="InterPro" id="IPR019225">
    <property type="entry name" value="DUF2155"/>
</dbReference>
<reference evidence="4" key="1">
    <citation type="journal article" date="2019" name="Int. J. Syst. Evol. Microbiol.">
        <title>The Global Catalogue of Microorganisms (GCM) 10K type strain sequencing project: providing services to taxonomists for standard genome sequencing and annotation.</title>
        <authorList>
            <consortium name="The Broad Institute Genomics Platform"/>
            <consortium name="The Broad Institute Genome Sequencing Center for Infectious Disease"/>
            <person name="Wu L."/>
            <person name="Ma J."/>
        </authorList>
    </citation>
    <scope>NUCLEOTIDE SEQUENCE [LARGE SCALE GENOMIC DNA]</scope>
    <source>
        <strain evidence="4">CGMCC 1.12766</strain>
    </source>
</reference>
<keyword evidence="4" id="KW-1185">Reference proteome</keyword>
<comment type="caution">
    <text evidence="3">The sequence shown here is derived from an EMBL/GenBank/DDBJ whole genome shotgun (WGS) entry which is preliminary data.</text>
</comment>
<evidence type="ECO:0000256" key="1">
    <source>
        <dbReference type="SAM" id="MobiDB-lite"/>
    </source>
</evidence>
<evidence type="ECO:0000256" key="2">
    <source>
        <dbReference type="SAM" id="SignalP"/>
    </source>
</evidence>
<organism evidence="3 4">
    <name type="scientific">Glycocaulis albus</name>
    <dbReference type="NCBI Taxonomy" id="1382801"/>
    <lineage>
        <taxon>Bacteria</taxon>
        <taxon>Pseudomonadati</taxon>
        <taxon>Pseudomonadota</taxon>
        <taxon>Alphaproteobacteria</taxon>
        <taxon>Maricaulales</taxon>
        <taxon>Maricaulaceae</taxon>
        <taxon>Glycocaulis</taxon>
    </lineage>
</organism>
<feature type="compositionally biased region" description="Acidic residues" evidence="1">
    <location>
        <begin position="30"/>
        <end position="43"/>
    </location>
</feature>
<evidence type="ECO:0008006" key="5">
    <source>
        <dbReference type="Google" id="ProtNLM"/>
    </source>
</evidence>
<keyword evidence="2" id="KW-0732">Signal</keyword>
<dbReference type="EMBL" id="BMFS01000006">
    <property type="protein sequence ID" value="GGH00988.1"/>
    <property type="molecule type" value="Genomic_DNA"/>
</dbReference>
<accession>A0ABQ1XR46</accession>
<sequence>MTLLTRLLPVCAFAVASLILASAAFAQEGDEPGSFEDWEEGVEEPQTAEPLVQQEQQRRTQRPGELSSRPGTIAVLRGLDKVTARTRDFEVNVGDTYTFGALDITVRYCRRRPPEEPPEVFVFMEIDDQRTDGFGAGDEGERLFSGWMFASNPALNALDHPVYDVWVIDCRS</sequence>
<dbReference type="RefSeq" id="WP_188452067.1">
    <property type="nucleotide sequence ID" value="NZ_BMFS01000006.1"/>
</dbReference>
<proteinExistence type="predicted"/>
<dbReference type="Pfam" id="PF09923">
    <property type="entry name" value="DUF2155"/>
    <property type="match status" value="1"/>
</dbReference>
<evidence type="ECO:0000313" key="4">
    <source>
        <dbReference type="Proteomes" id="UP000648722"/>
    </source>
</evidence>
<name>A0ABQ1XR46_9PROT</name>
<protein>
    <recommendedName>
        <fullName evidence="5">DUF2155 domain-containing protein</fullName>
    </recommendedName>
</protein>